<reference evidence="4 10" key="4">
    <citation type="submission" date="2020-01" db="EMBL/GenBank/DDBJ databases">
        <title>Complete and circular genome sequences of six lactobacillus isolates from horses.</title>
        <authorList>
            <person name="Hassan H.M."/>
        </authorList>
    </citation>
    <scope>NUCLEOTIDE SEQUENCE [LARGE SCALE GENOMIC DNA]</scope>
    <source>
        <strain evidence="4 10">1D</strain>
    </source>
</reference>
<evidence type="ECO:0000313" key="2">
    <source>
        <dbReference type="EMBL" id="KWU03303.1"/>
    </source>
</evidence>
<dbReference type="Proteomes" id="UP000510660">
    <property type="component" value="Chromosome"/>
</dbReference>
<feature type="compositionally biased region" description="Basic and acidic residues" evidence="1">
    <location>
        <begin position="1"/>
        <end position="23"/>
    </location>
</feature>
<feature type="compositionally biased region" description="Basic and acidic residues" evidence="1">
    <location>
        <begin position="31"/>
        <end position="41"/>
    </location>
</feature>
<keyword evidence="11" id="KW-1185">Reference proteome</keyword>
<sequence length="79" mass="8854">MTKEYEKEVKEAESVLEDQKLTDSEISQELISKDNPTENVKPSEIDFLRKKPNLTTQIDFTLLADLAGLSKEAKAEAAV</sequence>
<reference evidence="6 9" key="2">
    <citation type="submission" date="2017-06" db="EMBL/GenBank/DDBJ databases">
        <authorList>
            <person name="Swanenburg J."/>
            <person name="Kort R."/>
        </authorList>
    </citation>
    <scope>NUCLEOTIDE SEQUENCE [LARGE SCALE GENOMIC DNA]</scope>
    <source>
        <strain evidence="6 9">RL05</strain>
    </source>
</reference>
<organism evidence="2 7">
    <name type="scientific">Lactobacillus crispatus</name>
    <dbReference type="NCBI Taxonomy" id="47770"/>
    <lineage>
        <taxon>Bacteria</taxon>
        <taxon>Bacillati</taxon>
        <taxon>Bacillota</taxon>
        <taxon>Bacilli</taxon>
        <taxon>Lactobacillales</taxon>
        <taxon>Lactobacillaceae</taxon>
        <taxon>Lactobacillus</taxon>
    </lineage>
</organism>
<evidence type="ECO:0000256" key="1">
    <source>
        <dbReference type="SAM" id="MobiDB-lite"/>
    </source>
</evidence>
<gene>
    <name evidence="3" type="ORF">ABVC42_10800</name>
    <name evidence="2" type="ORF">AEL95_08110</name>
    <name evidence="6" type="ORF">CEE75_00190</name>
    <name evidence="5" type="ORF">ERD32_02695</name>
    <name evidence="4" type="ORF">GTO85_00200</name>
</gene>
<evidence type="ECO:0000313" key="5">
    <source>
        <dbReference type="EMBL" id="RXF58936.1"/>
    </source>
</evidence>
<evidence type="ECO:0000313" key="7">
    <source>
        <dbReference type="Proteomes" id="UP000067598"/>
    </source>
</evidence>
<evidence type="ECO:0000313" key="3">
    <source>
        <dbReference type="EMBL" id="MES5150386.1"/>
    </source>
</evidence>
<evidence type="ECO:0000313" key="4">
    <source>
        <dbReference type="EMBL" id="QLL72953.1"/>
    </source>
</evidence>
<dbReference type="Proteomes" id="UP000289808">
    <property type="component" value="Unassembled WGS sequence"/>
</dbReference>
<reference evidence="3" key="5">
    <citation type="submission" date="2024-06" db="EMBL/GenBank/DDBJ databases">
        <title>Vaginal Lactobacillus fatty acid response mechanisms reveal a metabolite-targeted strategy for bacterial vaginosis treatment.</title>
        <authorList>
            <person name="Zhu M."/>
            <person name="Blainey P.C."/>
            <person name="Bloom S.M."/>
            <person name="Kwon D.S."/>
        </authorList>
    </citation>
    <scope>NUCLEOTIDE SEQUENCE</scope>
    <source>
        <strain evidence="3">194_F1_1</strain>
    </source>
</reference>
<evidence type="ECO:0000313" key="9">
    <source>
        <dbReference type="Proteomes" id="UP000295195"/>
    </source>
</evidence>
<reference evidence="5 8" key="3">
    <citation type="submission" date="2019-01" db="EMBL/GenBank/DDBJ databases">
        <title>The genome sequence of Lactobacillus crispatus L49.</title>
        <authorList>
            <person name="Zhong J."/>
            <person name="Zhang J."/>
        </authorList>
    </citation>
    <scope>NUCLEOTIDE SEQUENCE [LARGE SCALE GENOMIC DNA]</scope>
    <source>
        <strain evidence="5 8">L49</strain>
    </source>
</reference>
<accession>A0A109DQT4</accession>
<proteinExistence type="predicted"/>
<reference evidence="2 7" key="1">
    <citation type="journal article" date="2016" name="Microbiology (Mosc.)">
        <title>Comparison of Lactobacillus crispatus isolates from Lactobacillus-dominated vaginal microbiomes with isolates from microbiomes containing bacterial vaginosis-associated bacteria.</title>
        <authorList>
            <person name="Abdelmaksoud A.A."/>
            <person name="Koparde V.N."/>
            <person name="Sheth N.U."/>
            <person name="Serrano M.G."/>
            <person name="Glascock A.L."/>
            <person name="Fettweis J.M."/>
            <person name="Strauss Iii J.F."/>
            <person name="Buck G.A."/>
            <person name="Jefferson K.K."/>
        </authorList>
    </citation>
    <scope>NUCLEOTIDE SEQUENCE [LARGE SCALE GENOMIC DNA]</scope>
    <source>
        <strain evidence="2 7">VMC3</strain>
    </source>
</reference>
<evidence type="ECO:0000313" key="10">
    <source>
        <dbReference type="Proteomes" id="UP000510660"/>
    </source>
</evidence>
<dbReference type="AlphaFoldDB" id="A0A109DQT4"/>
<dbReference type="EMBL" id="CP047415">
    <property type="protein sequence ID" value="QLL72953.1"/>
    <property type="molecule type" value="Genomic_DNA"/>
</dbReference>
<feature type="region of interest" description="Disordered" evidence="1">
    <location>
        <begin position="1"/>
        <end position="41"/>
    </location>
</feature>
<dbReference type="EMBL" id="NKLP01000005">
    <property type="protein sequence ID" value="TDN34622.1"/>
    <property type="molecule type" value="Genomic_DNA"/>
</dbReference>
<dbReference type="EMBL" id="LJGP01000035">
    <property type="protein sequence ID" value="KWU03303.1"/>
    <property type="molecule type" value="Genomic_DNA"/>
</dbReference>
<dbReference type="PATRIC" id="fig|47770.28.peg.1093"/>
<dbReference type="EMBL" id="SCLX01000010">
    <property type="protein sequence ID" value="RXF58936.1"/>
    <property type="molecule type" value="Genomic_DNA"/>
</dbReference>
<name>A0A109DQT4_9LACO</name>
<evidence type="ECO:0000313" key="6">
    <source>
        <dbReference type="EMBL" id="TDN34622.1"/>
    </source>
</evidence>
<dbReference type="EMBL" id="JBETVU010000012">
    <property type="protein sequence ID" value="MES5150386.1"/>
    <property type="molecule type" value="Genomic_DNA"/>
</dbReference>
<dbReference type="RefSeq" id="WP_005720656.1">
    <property type="nucleotide sequence ID" value="NZ_AP025162.1"/>
</dbReference>
<protein>
    <submittedName>
        <fullName evidence="2">Uncharacterized protein</fullName>
    </submittedName>
</protein>
<dbReference type="Proteomes" id="UP001434419">
    <property type="component" value="Unassembled WGS sequence"/>
</dbReference>
<dbReference type="Proteomes" id="UP000295195">
    <property type="component" value="Unassembled WGS sequence"/>
</dbReference>
<dbReference type="Proteomes" id="UP000067598">
    <property type="component" value="Unassembled WGS sequence"/>
</dbReference>
<evidence type="ECO:0000313" key="8">
    <source>
        <dbReference type="Proteomes" id="UP000289808"/>
    </source>
</evidence>
<evidence type="ECO:0000313" key="11">
    <source>
        <dbReference type="Proteomes" id="UP001434419"/>
    </source>
</evidence>